<feature type="transmembrane region" description="Helical" evidence="6">
    <location>
        <begin position="104"/>
        <end position="126"/>
    </location>
</feature>
<reference evidence="8 9" key="1">
    <citation type="submission" date="2017-05" db="EMBL/GenBank/DDBJ databases">
        <title>Vagococcus spp. assemblies.</title>
        <authorList>
            <person name="Gulvik C.A."/>
        </authorList>
    </citation>
    <scope>NUCLEOTIDE SEQUENCE [LARGE SCALE GENOMIC DNA]</scope>
    <source>
        <strain evidence="8 9">NCFB 2777</strain>
    </source>
</reference>
<dbReference type="CDD" id="cd17339">
    <property type="entry name" value="MFS_NIMT_CynX_like"/>
    <property type="match status" value="1"/>
</dbReference>
<dbReference type="EMBL" id="NGJU01000002">
    <property type="protein sequence ID" value="RST97421.1"/>
    <property type="molecule type" value="Genomic_DNA"/>
</dbReference>
<dbReference type="GeneID" id="98567084"/>
<dbReference type="Pfam" id="PF07690">
    <property type="entry name" value="MFS_1"/>
    <property type="match status" value="1"/>
</dbReference>
<dbReference type="GO" id="GO:0005886">
    <property type="term" value="C:plasma membrane"/>
    <property type="evidence" value="ECO:0007669"/>
    <property type="project" value="UniProtKB-SubCell"/>
</dbReference>
<accession>A0A429ZUP1</accession>
<keyword evidence="9" id="KW-1185">Reference proteome</keyword>
<dbReference type="InterPro" id="IPR020846">
    <property type="entry name" value="MFS_dom"/>
</dbReference>
<keyword evidence="5 6" id="KW-0472">Membrane</keyword>
<comment type="subcellular location">
    <subcellularLocation>
        <location evidence="1">Cell membrane</location>
        <topology evidence="1">Multi-pass membrane protein</topology>
    </subcellularLocation>
</comment>
<feature type="transmembrane region" description="Helical" evidence="6">
    <location>
        <begin position="12"/>
        <end position="28"/>
    </location>
</feature>
<keyword evidence="4 6" id="KW-1133">Transmembrane helix</keyword>
<organism evidence="8 9">
    <name type="scientific">Vagococcus salmoninarum</name>
    <dbReference type="NCBI Taxonomy" id="2739"/>
    <lineage>
        <taxon>Bacteria</taxon>
        <taxon>Bacillati</taxon>
        <taxon>Bacillota</taxon>
        <taxon>Bacilli</taxon>
        <taxon>Lactobacillales</taxon>
        <taxon>Enterococcaceae</taxon>
        <taxon>Vagococcus</taxon>
    </lineage>
</organism>
<evidence type="ECO:0000256" key="1">
    <source>
        <dbReference type="ARBA" id="ARBA00004651"/>
    </source>
</evidence>
<feature type="transmembrane region" description="Helical" evidence="6">
    <location>
        <begin position="367"/>
        <end position="386"/>
    </location>
</feature>
<feature type="transmembrane region" description="Helical" evidence="6">
    <location>
        <begin position="207"/>
        <end position="231"/>
    </location>
</feature>
<evidence type="ECO:0000256" key="6">
    <source>
        <dbReference type="SAM" id="Phobius"/>
    </source>
</evidence>
<protein>
    <recommendedName>
        <fullName evidence="7">Major facilitator superfamily (MFS) profile domain-containing protein</fullName>
    </recommendedName>
</protein>
<dbReference type="RefSeq" id="WP_126778167.1">
    <property type="nucleotide sequence ID" value="NZ_NGJU01000002.1"/>
</dbReference>
<feature type="transmembrane region" description="Helical" evidence="6">
    <location>
        <begin position="81"/>
        <end position="98"/>
    </location>
</feature>
<evidence type="ECO:0000256" key="2">
    <source>
        <dbReference type="ARBA" id="ARBA00022448"/>
    </source>
</evidence>
<dbReference type="PANTHER" id="PTHR23523">
    <property type="match status" value="1"/>
</dbReference>
<dbReference type="Proteomes" id="UP000287239">
    <property type="component" value="Unassembled WGS sequence"/>
</dbReference>
<name>A0A429ZUP1_9ENTE</name>
<dbReference type="Gene3D" id="1.20.1250.20">
    <property type="entry name" value="MFS general substrate transporter like domains"/>
    <property type="match status" value="2"/>
</dbReference>
<evidence type="ECO:0000313" key="8">
    <source>
        <dbReference type="EMBL" id="RST97421.1"/>
    </source>
</evidence>
<evidence type="ECO:0000256" key="5">
    <source>
        <dbReference type="ARBA" id="ARBA00023136"/>
    </source>
</evidence>
<feature type="transmembrane region" description="Helical" evidence="6">
    <location>
        <begin position="138"/>
        <end position="157"/>
    </location>
</feature>
<dbReference type="InterPro" id="IPR036259">
    <property type="entry name" value="MFS_trans_sf"/>
</dbReference>
<dbReference type="InterPro" id="IPR052524">
    <property type="entry name" value="MFS_Cyanate_Porter"/>
</dbReference>
<feature type="domain" description="Major facilitator superfamily (MFS) profile" evidence="7">
    <location>
        <begin position="11"/>
        <end position="393"/>
    </location>
</feature>
<feature type="transmembrane region" description="Helical" evidence="6">
    <location>
        <begin position="302"/>
        <end position="324"/>
    </location>
</feature>
<feature type="transmembrane region" description="Helical" evidence="6">
    <location>
        <begin position="277"/>
        <end position="296"/>
    </location>
</feature>
<feature type="transmembrane region" description="Helical" evidence="6">
    <location>
        <begin position="48"/>
        <end position="69"/>
    </location>
</feature>
<keyword evidence="3 6" id="KW-0812">Transmembrane</keyword>
<dbReference type="AlphaFoldDB" id="A0A429ZUP1"/>
<gene>
    <name evidence="8" type="ORF">CBF35_01780</name>
</gene>
<dbReference type="SUPFAM" id="SSF103473">
    <property type="entry name" value="MFS general substrate transporter"/>
    <property type="match status" value="1"/>
</dbReference>
<evidence type="ECO:0000259" key="7">
    <source>
        <dbReference type="PROSITE" id="PS50850"/>
    </source>
</evidence>
<feature type="transmembrane region" description="Helical" evidence="6">
    <location>
        <begin position="344"/>
        <end position="361"/>
    </location>
</feature>
<evidence type="ECO:0000256" key="4">
    <source>
        <dbReference type="ARBA" id="ARBA00022989"/>
    </source>
</evidence>
<evidence type="ECO:0000313" key="9">
    <source>
        <dbReference type="Proteomes" id="UP000287239"/>
    </source>
</evidence>
<feature type="transmembrane region" description="Helical" evidence="6">
    <location>
        <begin position="251"/>
        <end position="270"/>
    </location>
</feature>
<dbReference type="PROSITE" id="PS50850">
    <property type="entry name" value="MFS"/>
    <property type="match status" value="1"/>
</dbReference>
<comment type="caution">
    <text evidence="8">The sequence shown here is derived from an EMBL/GenBank/DDBJ whole genome shotgun (WGS) entry which is preliminary data.</text>
</comment>
<proteinExistence type="predicted"/>
<dbReference type="InterPro" id="IPR011701">
    <property type="entry name" value="MFS"/>
</dbReference>
<keyword evidence="2" id="KW-0813">Transport</keyword>
<feature type="transmembrane region" description="Helical" evidence="6">
    <location>
        <begin position="169"/>
        <end position="186"/>
    </location>
</feature>
<dbReference type="PANTHER" id="PTHR23523:SF2">
    <property type="entry name" value="2-NITROIMIDAZOLE TRANSPORTER"/>
    <property type="match status" value="1"/>
</dbReference>
<evidence type="ECO:0000256" key="3">
    <source>
        <dbReference type="ARBA" id="ARBA00022692"/>
    </source>
</evidence>
<dbReference type="GO" id="GO:0022857">
    <property type="term" value="F:transmembrane transporter activity"/>
    <property type="evidence" value="ECO:0007669"/>
    <property type="project" value="InterPro"/>
</dbReference>
<sequence length="394" mass="42195">MKINQKKNHSVNWLLLIGIMLIATNLRSPLTGISPLLSAISQELNLSLAISGMLTTIPLIAFAVFSLVAPYTERRFGIERVLFFAIILLAAGISIRSMGSQLTLFSGTLLIGIAIAHCNVLVPSLVKRDFSAHSGLVTGLYSVTMNVFGALASGLSLPLATKWGLGWEGALRVWLITCLLALIVWLPQLRKQTIVKVVPLATAQKSLFGSALAWKISFLMGIQSLIFYTIVTWLPQIVNSKGLGIENGGSLLAVLQIILVPVTFIVSVIAGRMKDQVLLAWVGTLTLLSGILSLWVSSNLVISYLAMALLAIGCGSCFSLAMMFFSLRTRDGAEASQLSGMAQALGYLLASFGPIVLGSLFDYSSSWHSSFILLTGLALIQIYVGVSASKEGFV</sequence>
<dbReference type="OrthoDB" id="9797740at2"/>